<name>A0A7W3RAI4_9ACTN</name>
<evidence type="ECO:0000313" key="1">
    <source>
        <dbReference type="EMBL" id="MBA9005897.1"/>
    </source>
</evidence>
<dbReference type="RefSeq" id="WP_182706954.1">
    <property type="nucleotide sequence ID" value="NZ_JACJII010000001.1"/>
</dbReference>
<comment type="caution">
    <text evidence="1">The sequence shown here is derived from an EMBL/GenBank/DDBJ whole genome shotgun (WGS) entry which is preliminary data.</text>
</comment>
<dbReference type="EMBL" id="JACJII010000001">
    <property type="protein sequence ID" value="MBA9005897.1"/>
    <property type="molecule type" value="Genomic_DNA"/>
</dbReference>
<accession>A0A7W3RAI4</accession>
<keyword evidence="2" id="KW-1185">Reference proteome</keyword>
<dbReference type="AlphaFoldDB" id="A0A7W3RAI4"/>
<dbReference type="Proteomes" id="UP000539313">
    <property type="component" value="Unassembled WGS sequence"/>
</dbReference>
<reference evidence="1 2" key="1">
    <citation type="submission" date="2020-08" db="EMBL/GenBank/DDBJ databases">
        <title>Sequencing the genomes of 1000 actinobacteria strains.</title>
        <authorList>
            <person name="Klenk H.-P."/>
        </authorList>
    </citation>
    <scope>NUCLEOTIDE SEQUENCE [LARGE SCALE GENOMIC DNA]</scope>
    <source>
        <strain evidence="1 2">DSM 45823</strain>
    </source>
</reference>
<proteinExistence type="predicted"/>
<sequence length="57" mass="6818">MTYRLAKSDLDAKLGERSTTMRWSQIWYLSNRDRDPYADEVERALADITNNPYCPYR</sequence>
<evidence type="ECO:0000313" key="2">
    <source>
        <dbReference type="Proteomes" id="UP000539313"/>
    </source>
</evidence>
<protein>
    <submittedName>
        <fullName evidence="1">Uncharacterized protein</fullName>
    </submittedName>
</protein>
<gene>
    <name evidence="1" type="ORF">HNR21_004779</name>
</gene>
<organism evidence="1 2">
    <name type="scientific">Thermomonospora cellulosilytica</name>
    <dbReference type="NCBI Taxonomy" id="1411118"/>
    <lineage>
        <taxon>Bacteria</taxon>
        <taxon>Bacillati</taxon>
        <taxon>Actinomycetota</taxon>
        <taxon>Actinomycetes</taxon>
        <taxon>Streptosporangiales</taxon>
        <taxon>Thermomonosporaceae</taxon>
        <taxon>Thermomonospora</taxon>
    </lineage>
</organism>